<protein>
    <submittedName>
        <fullName evidence="3">UPF0001 protein YggS</fullName>
    </submittedName>
</protein>
<sequence length="235" mass="26064">MTRSSLIAQQLDKIHHRIEIAALAAGRNSDDIQLLAVSKTRPVEDIRVAIDAGQHHFGENYLQEALEKISSIQRSQCEWHFIGPCQSNKTAAIASAFDWVHSIDRLKIAQRLSDQRESDRVLNVCLQINISNEASKTGIRPEQLPELAEAVLTLPQLRLRGLMALPTVESDIEKQRAVFAQLKSLFDACNSQGHQLDTLSMGMSNDMEAAIMEGATIVRIGTDIFGPRTARQNKG</sequence>
<organism evidence="3">
    <name type="scientific">hydrothermal vent metagenome</name>
    <dbReference type="NCBI Taxonomy" id="652676"/>
    <lineage>
        <taxon>unclassified sequences</taxon>
        <taxon>metagenomes</taxon>
        <taxon>ecological metagenomes</taxon>
    </lineage>
</organism>
<evidence type="ECO:0000259" key="2">
    <source>
        <dbReference type="Pfam" id="PF01168"/>
    </source>
</evidence>
<name>A0A3B1AFQ6_9ZZZZ</name>
<accession>A0A3B1AFQ6</accession>
<keyword evidence="1" id="KW-0663">Pyridoxal phosphate</keyword>
<evidence type="ECO:0000256" key="1">
    <source>
        <dbReference type="ARBA" id="ARBA00022898"/>
    </source>
</evidence>
<dbReference type="NCBIfam" id="TIGR00044">
    <property type="entry name" value="YggS family pyridoxal phosphate-dependent enzyme"/>
    <property type="match status" value="1"/>
</dbReference>
<dbReference type="GO" id="GO:0030170">
    <property type="term" value="F:pyridoxal phosphate binding"/>
    <property type="evidence" value="ECO:0007669"/>
    <property type="project" value="InterPro"/>
</dbReference>
<dbReference type="PANTHER" id="PTHR10146">
    <property type="entry name" value="PROLINE SYNTHETASE CO-TRANSCRIBED BACTERIAL HOMOLOG PROTEIN"/>
    <property type="match status" value="1"/>
</dbReference>
<dbReference type="CDD" id="cd06824">
    <property type="entry name" value="PLPDE_III_Yggs_like"/>
    <property type="match status" value="1"/>
</dbReference>
<reference evidence="3" key="1">
    <citation type="submission" date="2018-06" db="EMBL/GenBank/DDBJ databases">
        <authorList>
            <person name="Zhirakovskaya E."/>
        </authorList>
    </citation>
    <scope>NUCLEOTIDE SEQUENCE</scope>
</reference>
<dbReference type="Gene3D" id="3.20.20.10">
    <property type="entry name" value="Alanine racemase"/>
    <property type="match status" value="1"/>
</dbReference>
<dbReference type="SUPFAM" id="SSF51419">
    <property type="entry name" value="PLP-binding barrel"/>
    <property type="match status" value="1"/>
</dbReference>
<proteinExistence type="inferred from homology"/>
<dbReference type="InterPro" id="IPR029066">
    <property type="entry name" value="PLP-binding_barrel"/>
</dbReference>
<dbReference type="AlphaFoldDB" id="A0A3B1AFQ6"/>
<dbReference type="EMBL" id="UOFR01000076">
    <property type="protein sequence ID" value="VAX00511.1"/>
    <property type="molecule type" value="Genomic_DNA"/>
</dbReference>
<feature type="domain" description="Alanine racemase N-terminal" evidence="2">
    <location>
        <begin position="11"/>
        <end position="227"/>
    </location>
</feature>
<dbReference type="HAMAP" id="MF_02087">
    <property type="entry name" value="PLP_homeostasis"/>
    <property type="match status" value="1"/>
</dbReference>
<dbReference type="PANTHER" id="PTHR10146:SF14">
    <property type="entry name" value="PYRIDOXAL PHOSPHATE HOMEOSTASIS PROTEIN"/>
    <property type="match status" value="1"/>
</dbReference>
<gene>
    <name evidence="3" type="ORF">MNBD_GAMMA21-124</name>
</gene>
<dbReference type="Pfam" id="PF01168">
    <property type="entry name" value="Ala_racemase_N"/>
    <property type="match status" value="1"/>
</dbReference>
<dbReference type="FunFam" id="3.20.20.10:FF:000018">
    <property type="entry name" value="Pyridoxal phosphate homeostasis protein"/>
    <property type="match status" value="1"/>
</dbReference>
<dbReference type="InterPro" id="IPR001608">
    <property type="entry name" value="Ala_racemase_N"/>
</dbReference>
<dbReference type="PIRSF" id="PIRSF004848">
    <property type="entry name" value="YBL036c_PLPDEIII"/>
    <property type="match status" value="1"/>
</dbReference>
<evidence type="ECO:0000313" key="3">
    <source>
        <dbReference type="EMBL" id="VAX00511.1"/>
    </source>
</evidence>
<dbReference type="InterPro" id="IPR011078">
    <property type="entry name" value="PyrdxlP_homeostasis"/>
</dbReference>